<gene>
    <name evidence="3" type="ORF">LPB138_14675</name>
</gene>
<evidence type="ECO:0000259" key="2">
    <source>
        <dbReference type="Pfam" id="PF19762"/>
    </source>
</evidence>
<feature type="domain" description="DUF6249" evidence="2">
    <location>
        <begin position="8"/>
        <end position="110"/>
    </location>
</feature>
<accession>A0A1D8PB93</accession>
<keyword evidence="1" id="KW-0472">Membrane</keyword>
<dbReference type="KEGG" id="lul:LPB138_14675"/>
<sequence>MHSELIIMPIFFGVIFGIIYLFFSTRNKERMALIEKGVGAEIFNKGKQSNSPGWKVFVLNFALLLTGIGVGIFVGGTMHEIYGLDAEIAFPGSIFTFAGLALVLGFYLTKKLDKE</sequence>
<evidence type="ECO:0000313" key="3">
    <source>
        <dbReference type="EMBL" id="AOW21852.1"/>
    </source>
</evidence>
<keyword evidence="1" id="KW-0812">Transmembrane</keyword>
<proteinExistence type="predicted"/>
<name>A0A1D8PB93_9FLAO</name>
<organism evidence="3 4">
    <name type="scientific">Urechidicola croceus</name>
    <dbReference type="NCBI Taxonomy" id="1850246"/>
    <lineage>
        <taxon>Bacteria</taxon>
        <taxon>Pseudomonadati</taxon>
        <taxon>Bacteroidota</taxon>
        <taxon>Flavobacteriia</taxon>
        <taxon>Flavobacteriales</taxon>
        <taxon>Flavobacteriaceae</taxon>
        <taxon>Urechidicola</taxon>
    </lineage>
</organism>
<dbReference type="OrthoDB" id="679295at2"/>
<evidence type="ECO:0000256" key="1">
    <source>
        <dbReference type="SAM" id="Phobius"/>
    </source>
</evidence>
<keyword evidence="4" id="KW-1185">Reference proteome</keyword>
<dbReference type="Proteomes" id="UP000176050">
    <property type="component" value="Chromosome"/>
</dbReference>
<dbReference type="Pfam" id="PF19762">
    <property type="entry name" value="DUF6249"/>
    <property type="match status" value="1"/>
</dbReference>
<evidence type="ECO:0000313" key="4">
    <source>
        <dbReference type="Proteomes" id="UP000176050"/>
    </source>
</evidence>
<keyword evidence="1" id="KW-1133">Transmembrane helix</keyword>
<feature type="transmembrane region" description="Helical" evidence="1">
    <location>
        <begin position="88"/>
        <end position="109"/>
    </location>
</feature>
<protein>
    <recommendedName>
        <fullName evidence="2">DUF6249 domain-containing protein</fullName>
    </recommendedName>
</protein>
<dbReference type="RefSeq" id="WP_070238012.1">
    <property type="nucleotide sequence ID" value="NZ_CP017478.1"/>
</dbReference>
<dbReference type="EMBL" id="CP017478">
    <property type="protein sequence ID" value="AOW21852.1"/>
    <property type="molecule type" value="Genomic_DNA"/>
</dbReference>
<reference evidence="3 4" key="1">
    <citation type="submission" date="2016-10" db="EMBL/GenBank/DDBJ databases">
        <title>Lutibacter sp. LPB0138, isolated from marine gastropod.</title>
        <authorList>
            <person name="Kim E."/>
            <person name="Yi H."/>
        </authorList>
    </citation>
    <scope>NUCLEOTIDE SEQUENCE [LARGE SCALE GENOMIC DNA]</scope>
    <source>
        <strain evidence="3 4">LPB0138</strain>
    </source>
</reference>
<dbReference type="STRING" id="1850246.LPB138_14675"/>
<dbReference type="AlphaFoldDB" id="A0A1D8PB93"/>
<feature type="transmembrane region" description="Helical" evidence="1">
    <location>
        <begin position="56"/>
        <end position="76"/>
    </location>
</feature>
<dbReference type="InterPro" id="IPR046216">
    <property type="entry name" value="DUF6249"/>
</dbReference>
<feature type="transmembrane region" description="Helical" evidence="1">
    <location>
        <begin position="6"/>
        <end position="23"/>
    </location>
</feature>